<dbReference type="GO" id="GO:0003735">
    <property type="term" value="F:structural constituent of ribosome"/>
    <property type="evidence" value="ECO:0007669"/>
    <property type="project" value="UniProtKB-UniRule"/>
</dbReference>
<dbReference type="SUPFAM" id="SSF54768">
    <property type="entry name" value="dsRNA-binding domain-like"/>
    <property type="match status" value="1"/>
</dbReference>
<keyword evidence="9" id="KW-1185">Reference proteome</keyword>
<evidence type="ECO:0000256" key="5">
    <source>
        <dbReference type="RuleBase" id="RU003823"/>
    </source>
</evidence>
<dbReference type="Gene3D" id="3.30.160.20">
    <property type="match status" value="1"/>
</dbReference>
<dbReference type="SUPFAM" id="SSF54211">
    <property type="entry name" value="Ribosomal protein S5 domain 2-like"/>
    <property type="match status" value="1"/>
</dbReference>
<dbReference type="GO" id="GO:0005840">
    <property type="term" value="C:ribosome"/>
    <property type="evidence" value="ECO:0007669"/>
    <property type="project" value="UniProtKB-KW"/>
</dbReference>
<accession>A0AAD2HGU1</accession>
<comment type="caution">
    <text evidence="8">The sequence shown here is derived from an EMBL/GenBank/DDBJ whole genome shotgun (WGS) entry which is preliminary data.</text>
</comment>
<feature type="coiled-coil region" evidence="6">
    <location>
        <begin position="373"/>
        <end position="400"/>
    </location>
</feature>
<name>A0AAD2HGU1_9AGAR</name>
<dbReference type="PROSITE" id="PS50881">
    <property type="entry name" value="S5_DSRBD"/>
    <property type="match status" value="1"/>
</dbReference>
<reference evidence="8" key="1">
    <citation type="submission" date="2023-11" db="EMBL/GenBank/DDBJ databases">
        <authorList>
            <person name="De Vega J J."/>
            <person name="De Vega J J."/>
        </authorList>
    </citation>
    <scope>NUCLEOTIDE SEQUENCE</scope>
</reference>
<organism evidence="8 9">
    <name type="scientific">Mycena citricolor</name>
    <dbReference type="NCBI Taxonomy" id="2018698"/>
    <lineage>
        <taxon>Eukaryota</taxon>
        <taxon>Fungi</taxon>
        <taxon>Dikarya</taxon>
        <taxon>Basidiomycota</taxon>
        <taxon>Agaricomycotina</taxon>
        <taxon>Agaricomycetes</taxon>
        <taxon>Agaricomycetidae</taxon>
        <taxon>Agaricales</taxon>
        <taxon>Marasmiineae</taxon>
        <taxon>Mycenaceae</taxon>
        <taxon>Mycena</taxon>
    </lineage>
</organism>
<dbReference type="GO" id="GO:1990904">
    <property type="term" value="C:ribonucleoprotein complex"/>
    <property type="evidence" value="ECO:0007669"/>
    <property type="project" value="UniProtKB-UniRule"/>
</dbReference>
<dbReference type="Pfam" id="PF00333">
    <property type="entry name" value="Ribosomal_S5"/>
    <property type="match status" value="1"/>
</dbReference>
<dbReference type="PANTHER" id="PTHR48277">
    <property type="entry name" value="MITOCHONDRIAL RIBOSOMAL PROTEIN S5"/>
    <property type="match status" value="1"/>
</dbReference>
<dbReference type="InterPro" id="IPR000851">
    <property type="entry name" value="Ribosomal_uS5"/>
</dbReference>
<dbReference type="GO" id="GO:0006412">
    <property type="term" value="P:translation"/>
    <property type="evidence" value="ECO:0007669"/>
    <property type="project" value="InterPro"/>
</dbReference>
<evidence type="ECO:0000256" key="3">
    <source>
        <dbReference type="ARBA" id="ARBA00023274"/>
    </source>
</evidence>
<protein>
    <recommendedName>
        <fullName evidence="7">S5 DRBM domain-containing protein</fullName>
    </recommendedName>
</protein>
<keyword evidence="3 4" id="KW-0687">Ribonucleoprotein</keyword>
<evidence type="ECO:0000313" key="9">
    <source>
        <dbReference type="Proteomes" id="UP001295794"/>
    </source>
</evidence>
<dbReference type="GO" id="GO:0005737">
    <property type="term" value="C:cytoplasm"/>
    <property type="evidence" value="ECO:0007669"/>
    <property type="project" value="UniProtKB-ARBA"/>
</dbReference>
<evidence type="ECO:0000259" key="7">
    <source>
        <dbReference type="PROSITE" id="PS50881"/>
    </source>
</evidence>
<dbReference type="Gene3D" id="3.30.230.10">
    <property type="match status" value="1"/>
</dbReference>
<dbReference type="AlphaFoldDB" id="A0AAD2HGU1"/>
<sequence length="664" mass="74449">MHLWTLPAQAQAGSVSCHGPEDETINGRNVKSSHVLVTKFWTFGNPRFYAAMHRLARLVSSRQTVASLTARRVSRASIPTSSLTHRRHASQNVNPESLYAQYVQDLKNPASAHFNPNSTPVSFEEFSKRFQPQEPSAEATPAAVLEELAELGITPEADETYHAEPFADPSLEPTFQMRLAKLGNVVEEQTAPAEEVAQRVAQLLSSGSALEDRWSAELVEHQLARYNGPLSALNARVEWYLQNTEAIQLTEAGDVPGVLDAPREVYDNSEYYYRQTLADELATHLRNRDVQYTIQNIFTQEDQGALFSLLDSLVAPLFNENPETMRAISDLFAKYDEDVHLVFRTEPRLPRIRRLEAFMRLAPMPGDETPQTKAAQEQKIKKLVAEVKRKNEEKVEAARLAKKTPWPDLMTRDPLLDSRDVMEIPATKENPYHNRVVIRNHHSIFNEALQADGFDFANHEPTKSNDAHGDAALKRKLMVPDTSNLIVYSVYRYRAIKQTGKGKLARAVAVFIVGDGQGMVGMGLGKHEDMKTAQSKGITDAVRNMDWVERFEDRTIWTEVRTKFGATQVILRPRPVGFGLRCNPYIHRLLSAAGIKDISAKVWGSRNRIGVMKATLRLLQAGHAPLGMGDGIGGKGRKSAKGVGLRNKTQIERERGRRLIDLRV</sequence>
<comment type="similarity">
    <text evidence="1 5">Belongs to the universal ribosomal protein uS5 family.</text>
</comment>
<dbReference type="InterPro" id="IPR013810">
    <property type="entry name" value="Ribosomal_uS5_N"/>
</dbReference>
<evidence type="ECO:0000256" key="1">
    <source>
        <dbReference type="ARBA" id="ARBA00008945"/>
    </source>
</evidence>
<evidence type="ECO:0000256" key="6">
    <source>
        <dbReference type="SAM" id="Coils"/>
    </source>
</evidence>
<keyword evidence="6" id="KW-0175">Coiled coil</keyword>
<evidence type="ECO:0000256" key="2">
    <source>
        <dbReference type="ARBA" id="ARBA00022980"/>
    </source>
</evidence>
<dbReference type="GO" id="GO:0003723">
    <property type="term" value="F:RNA binding"/>
    <property type="evidence" value="ECO:0007669"/>
    <property type="project" value="InterPro"/>
</dbReference>
<dbReference type="InterPro" id="IPR014721">
    <property type="entry name" value="Ribsml_uS5_D2-typ_fold_subgr"/>
</dbReference>
<evidence type="ECO:0000313" key="8">
    <source>
        <dbReference type="EMBL" id="CAK5274520.1"/>
    </source>
</evidence>
<evidence type="ECO:0000256" key="4">
    <source>
        <dbReference type="PROSITE-ProRule" id="PRU00268"/>
    </source>
</evidence>
<dbReference type="PANTHER" id="PTHR48277:SF1">
    <property type="entry name" value="MITOCHONDRIAL RIBOSOMAL PROTEIN S5"/>
    <property type="match status" value="1"/>
</dbReference>
<keyword evidence="2 4" id="KW-0689">Ribosomal protein</keyword>
<dbReference type="Pfam" id="PF03719">
    <property type="entry name" value="Ribosomal_S5_C"/>
    <property type="match status" value="1"/>
</dbReference>
<dbReference type="InterPro" id="IPR005324">
    <property type="entry name" value="Ribosomal_uS5_C"/>
</dbReference>
<dbReference type="EMBL" id="CAVNYO010000403">
    <property type="protein sequence ID" value="CAK5274520.1"/>
    <property type="molecule type" value="Genomic_DNA"/>
</dbReference>
<dbReference type="FunFam" id="3.30.230.10:FF:000002">
    <property type="entry name" value="30S ribosomal protein S5"/>
    <property type="match status" value="1"/>
</dbReference>
<gene>
    <name evidence="8" type="ORF">MYCIT1_LOCUS21747</name>
</gene>
<dbReference type="Proteomes" id="UP001295794">
    <property type="component" value="Unassembled WGS sequence"/>
</dbReference>
<proteinExistence type="inferred from homology"/>
<feature type="domain" description="S5 DRBM" evidence="7">
    <location>
        <begin position="485"/>
        <end position="548"/>
    </location>
</feature>
<dbReference type="InterPro" id="IPR020568">
    <property type="entry name" value="Ribosomal_Su5_D2-typ_SF"/>
</dbReference>